<reference evidence="6" key="1">
    <citation type="submission" date="2014-06" db="EMBL/GenBank/DDBJ databases">
        <authorList>
            <person name="Urmite Genomes Urmite Genomes"/>
        </authorList>
    </citation>
    <scope>NUCLEOTIDE SEQUENCE</scope>
</reference>
<dbReference type="InterPro" id="IPR014030">
    <property type="entry name" value="Ketoacyl_synth_N"/>
</dbReference>
<dbReference type="UniPathway" id="UPA00094"/>
<name>A0A078LMF8_CITKO</name>
<evidence type="ECO:0000259" key="5">
    <source>
        <dbReference type="PROSITE" id="PS52004"/>
    </source>
</evidence>
<comment type="pathway">
    <text evidence="1">Lipid metabolism; fatty acid biosynthesis.</text>
</comment>
<keyword evidence="3 4" id="KW-0808">Transferase</keyword>
<dbReference type="GO" id="GO:0004315">
    <property type="term" value="F:3-oxoacyl-[acyl-carrier-protein] synthase activity"/>
    <property type="evidence" value="ECO:0007669"/>
    <property type="project" value="InterPro"/>
</dbReference>
<dbReference type="RefSeq" id="WP_368934006.1">
    <property type="nucleotide sequence ID" value="NZ_CAXOLM010000005.1"/>
</dbReference>
<dbReference type="SUPFAM" id="SSF53901">
    <property type="entry name" value="Thiolase-like"/>
    <property type="match status" value="2"/>
</dbReference>
<comment type="similarity">
    <text evidence="2 4">Belongs to the thiolase-like superfamily. Beta-ketoacyl-ACP synthases family.</text>
</comment>
<dbReference type="GO" id="GO:0006633">
    <property type="term" value="P:fatty acid biosynthetic process"/>
    <property type="evidence" value="ECO:0007669"/>
    <property type="project" value="UniProtKB-UniPathway"/>
</dbReference>
<feature type="domain" description="Ketosynthase family 3 (KS3)" evidence="5">
    <location>
        <begin position="1"/>
        <end position="387"/>
    </location>
</feature>
<protein>
    <submittedName>
        <fullName evidence="6">3-oxoacyl-(Acyl carrier protein) synthase I</fullName>
    </submittedName>
</protein>
<dbReference type="Pfam" id="PF02801">
    <property type="entry name" value="Ketoacyl-synt_C"/>
    <property type="match status" value="1"/>
</dbReference>
<dbReference type="InterPro" id="IPR020841">
    <property type="entry name" value="PKS_Beta-ketoAc_synthase_dom"/>
</dbReference>
<accession>A0A078LMF8</accession>
<dbReference type="Pfam" id="PF00109">
    <property type="entry name" value="ketoacyl-synt"/>
    <property type="match status" value="1"/>
</dbReference>
<dbReference type="InterPro" id="IPR016039">
    <property type="entry name" value="Thiolase-like"/>
</dbReference>
<dbReference type="PROSITE" id="PS00606">
    <property type="entry name" value="KS3_1"/>
    <property type="match status" value="1"/>
</dbReference>
<dbReference type="CDD" id="cd00834">
    <property type="entry name" value="KAS_I_II"/>
    <property type="match status" value="1"/>
</dbReference>
<organism evidence="6">
    <name type="scientific">Citrobacter koseri</name>
    <name type="common">Citrobacter diversus</name>
    <dbReference type="NCBI Taxonomy" id="545"/>
    <lineage>
        <taxon>Bacteria</taxon>
        <taxon>Pseudomonadati</taxon>
        <taxon>Pseudomonadota</taxon>
        <taxon>Gammaproteobacteria</taxon>
        <taxon>Enterobacterales</taxon>
        <taxon>Enterobacteriaceae</taxon>
        <taxon>Citrobacter</taxon>
    </lineage>
</organism>
<dbReference type="PATRIC" id="fig|545.12.peg.4580"/>
<gene>
    <name evidence="6" type="ORF">BN1086_04561</name>
</gene>
<dbReference type="InterPro" id="IPR018201">
    <property type="entry name" value="Ketoacyl_synth_AS"/>
</dbReference>
<sequence length="389" mass="41026">MIYISAIGMINALGNDTDEIATNLTRGVAPGMRPRPGWLQGHPQAVLAGVDGELPAIPDDFAAHRSRNNQLLLAALAQIQPRVDEAIAQYGRDRVAVVLGTSTSGLDEGDAHVNLTLNGQESLSWQYPQQELGDPSRFLSRWLALDGPAFTLSTACSSSARAIISGRRLIEAGLADVAIVGGADTLSRMPINGFHSLESLSPTRCLPFGRDRSGITIGEGAALMLLTREPQPVALLGVGESSDAYHISAPHPQGEGAIRAITQALNDAGITPTQVGYINLHGTATPLNDQIESKVVSELFGENVPCSSTKHLTGHTLGAAGITEAALSMLILQRDLPLPPQDFSDSPRDPALPRCGIIEQPRALERPVILSNSFAFGGNNASILLGRVS</sequence>
<evidence type="ECO:0000313" key="6">
    <source>
        <dbReference type="EMBL" id="CDZ86316.1"/>
    </source>
</evidence>
<dbReference type="GO" id="GO:0005829">
    <property type="term" value="C:cytosol"/>
    <property type="evidence" value="ECO:0007669"/>
    <property type="project" value="TreeGrafter"/>
</dbReference>
<dbReference type="PANTHER" id="PTHR11712:SF320">
    <property type="entry name" value="BETA-KETOACYL SYNTHASE"/>
    <property type="match status" value="1"/>
</dbReference>
<dbReference type="InterPro" id="IPR000794">
    <property type="entry name" value="Beta-ketoacyl_synthase"/>
</dbReference>
<evidence type="ECO:0000256" key="3">
    <source>
        <dbReference type="ARBA" id="ARBA00022679"/>
    </source>
</evidence>
<evidence type="ECO:0000256" key="2">
    <source>
        <dbReference type="ARBA" id="ARBA00008467"/>
    </source>
</evidence>
<dbReference type="PROSITE" id="PS52004">
    <property type="entry name" value="KS3_2"/>
    <property type="match status" value="1"/>
</dbReference>
<dbReference type="SMART" id="SM00825">
    <property type="entry name" value="PKS_KS"/>
    <property type="match status" value="1"/>
</dbReference>
<evidence type="ECO:0000256" key="4">
    <source>
        <dbReference type="RuleBase" id="RU003694"/>
    </source>
</evidence>
<dbReference type="NCBIfam" id="NF006618">
    <property type="entry name" value="PRK09185.1"/>
    <property type="match status" value="1"/>
</dbReference>
<dbReference type="InterPro" id="IPR014031">
    <property type="entry name" value="Ketoacyl_synth_C"/>
</dbReference>
<proteinExistence type="inferred from homology"/>
<dbReference type="Gene3D" id="3.40.47.10">
    <property type="match status" value="2"/>
</dbReference>
<dbReference type="AlphaFoldDB" id="A0A078LMF8"/>
<dbReference type="PANTHER" id="PTHR11712">
    <property type="entry name" value="POLYKETIDE SYNTHASE-RELATED"/>
    <property type="match status" value="1"/>
</dbReference>
<evidence type="ECO:0000256" key="1">
    <source>
        <dbReference type="ARBA" id="ARBA00005194"/>
    </source>
</evidence>
<dbReference type="EMBL" id="LK931336">
    <property type="protein sequence ID" value="CDZ86316.1"/>
    <property type="molecule type" value="Genomic_DNA"/>
</dbReference>